<name>A0ABS3LWS6_9PROT</name>
<dbReference type="PANTHER" id="PTHR33371">
    <property type="entry name" value="INTERMEMBRANE PHOSPHOLIPID TRANSPORT SYSTEM BINDING PROTEIN MLAD-RELATED"/>
    <property type="match status" value="1"/>
</dbReference>
<evidence type="ECO:0000259" key="1">
    <source>
        <dbReference type="Pfam" id="PF02470"/>
    </source>
</evidence>
<protein>
    <submittedName>
        <fullName evidence="2">MCE family protein</fullName>
    </submittedName>
</protein>
<evidence type="ECO:0000313" key="2">
    <source>
        <dbReference type="EMBL" id="MBO1360371.1"/>
    </source>
</evidence>
<dbReference type="InterPro" id="IPR052336">
    <property type="entry name" value="MlaD_Phospholipid_Transporter"/>
</dbReference>
<dbReference type="InterPro" id="IPR003399">
    <property type="entry name" value="Mce/MlaD"/>
</dbReference>
<sequence>MAIRRKGGPLLFSTAVIALTAGFAFYAHGLQTGFGAKRYPLSARFISANGLAPGADVMISGVPVGRVDTIRLNPASAMAEVAFEVDDRLHFPTDSTLSVGSATMSGDNALIIEPGASSVLTKAGDVLANTREPMSLEQQVSNYIFGNGGLPD</sequence>
<proteinExistence type="predicted"/>
<gene>
    <name evidence="2" type="ORF">J2D73_11290</name>
</gene>
<dbReference type="EMBL" id="JAFVMF010000011">
    <property type="protein sequence ID" value="MBO1360371.1"/>
    <property type="molecule type" value="Genomic_DNA"/>
</dbReference>
<keyword evidence="3" id="KW-1185">Reference proteome</keyword>
<feature type="domain" description="Mce/MlaD" evidence="1">
    <location>
        <begin position="39"/>
        <end position="115"/>
    </location>
</feature>
<organism evidence="2 3">
    <name type="scientific">Acetobacter sacchari</name>
    <dbReference type="NCBI Taxonomy" id="2661687"/>
    <lineage>
        <taxon>Bacteria</taxon>
        <taxon>Pseudomonadati</taxon>
        <taxon>Pseudomonadota</taxon>
        <taxon>Alphaproteobacteria</taxon>
        <taxon>Acetobacterales</taxon>
        <taxon>Acetobacteraceae</taxon>
        <taxon>Acetobacter</taxon>
    </lineage>
</organism>
<accession>A0ABS3LWS6</accession>
<dbReference type="Pfam" id="PF02470">
    <property type="entry name" value="MlaD"/>
    <property type="match status" value="1"/>
</dbReference>
<dbReference type="Proteomes" id="UP000664771">
    <property type="component" value="Unassembled WGS sequence"/>
</dbReference>
<reference evidence="2 3" key="1">
    <citation type="submission" date="2021-03" db="EMBL/GenBank/DDBJ databases">
        <title>The complete genome sequence of Acetobacter sacchari TBRC 11175.</title>
        <authorList>
            <person name="Charoenyingcharoen P."/>
            <person name="Yukphan P."/>
        </authorList>
    </citation>
    <scope>NUCLEOTIDE SEQUENCE [LARGE SCALE GENOMIC DNA]</scope>
    <source>
        <strain evidence="2 3">TBRC 11175</strain>
    </source>
</reference>
<dbReference type="PANTHER" id="PTHR33371:SF4">
    <property type="entry name" value="INTERMEMBRANE PHOSPHOLIPID TRANSPORT SYSTEM BINDING PROTEIN MLAD"/>
    <property type="match status" value="1"/>
</dbReference>
<evidence type="ECO:0000313" key="3">
    <source>
        <dbReference type="Proteomes" id="UP000664771"/>
    </source>
</evidence>
<dbReference type="RefSeq" id="WP_207881659.1">
    <property type="nucleotide sequence ID" value="NZ_JAFVMF010000011.1"/>
</dbReference>
<comment type="caution">
    <text evidence="2">The sequence shown here is derived from an EMBL/GenBank/DDBJ whole genome shotgun (WGS) entry which is preliminary data.</text>
</comment>